<proteinExistence type="inferred from homology"/>
<dbReference type="InterPro" id="IPR044991">
    <property type="entry name" value="TET_plant"/>
</dbReference>
<feature type="transmembrane region" description="Helical" evidence="6">
    <location>
        <begin position="73"/>
        <end position="93"/>
    </location>
</feature>
<evidence type="ECO:0000256" key="5">
    <source>
        <dbReference type="ARBA" id="ARBA00023136"/>
    </source>
</evidence>
<protein>
    <recommendedName>
        <fullName evidence="9">Senescence-associated protein</fullName>
    </recommendedName>
</protein>
<dbReference type="AlphaFoldDB" id="A0A3Q7JVC0"/>
<evidence type="ECO:0000313" key="8">
    <source>
        <dbReference type="Proteomes" id="UP000004994"/>
    </source>
</evidence>
<dbReference type="OrthoDB" id="672773at2759"/>
<dbReference type="PANTHER" id="PTHR32191">
    <property type="entry name" value="TETRASPANIN-8-RELATED"/>
    <property type="match status" value="1"/>
</dbReference>
<dbReference type="GO" id="GO:0009506">
    <property type="term" value="C:plasmodesma"/>
    <property type="evidence" value="ECO:0000318"/>
    <property type="project" value="GO_Central"/>
</dbReference>
<name>A0A3Q7JVC0_SOLLC</name>
<evidence type="ECO:0008006" key="9">
    <source>
        <dbReference type="Google" id="ProtNLM"/>
    </source>
</evidence>
<reference evidence="7" key="2">
    <citation type="submission" date="2019-01" db="UniProtKB">
        <authorList>
            <consortium name="EnsemblPlants"/>
        </authorList>
    </citation>
    <scope>IDENTIFICATION</scope>
    <source>
        <strain evidence="7">cv. Heinz 1706</strain>
    </source>
</reference>
<dbReference type="PaxDb" id="4081-Solyc12g038410.1.1"/>
<comment type="subcellular location">
    <subcellularLocation>
        <location evidence="1">Membrane</location>
        <topology evidence="1">Multi-pass membrane protein</topology>
    </subcellularLocation>
</comment>
<evidence type="ECO:0000256" key="4">
    <source>
        <dbReference type="ARBA" id="ARBA00022989"/>
    </source>
</evidence>
<dbReference type="GO" id="GO:0009734">
    <property type="term" value="P:auxin-activated signaling pathway"/>
    <property type="evidence" value="ECO:0007669"/>
    <property type="project" value="InterPro"/>
</dbReference>
<evidence type="ECO:0000256" key="2">
    <source>
        <dbReference type="ARBA" id="ARBA00006840"/>
    </source>
</evidence>
<feature type="transmembrane region" description="Helical" evidence="6">
    <location>
        <begin position="239"/>
        <end position="259"/>
    </location>
</feature>
<gene>
    <name evidence="7" type="primary">LOC101262695</name>
</gene>
<keyword evidence="3 6" id="KW-0812">Transmembrane</keyword>
<evidence type="ECO:0000313" key="7">
    <source>
        <dbReference type="EnsemblPlants" id="Solyc12g038410.2.1"/>
    </source>
</evidence>
<dbReference type="OMA" id="SCMIDAK"/>
<keyword evidence="4 6" id="KW-1133">Transmembrane helix</keyword>
<dbReference type="Pfam" id="PF00335">
    <property type="entry name" value="Tetraspanin"/>
    <property type="match status" value="1"/>
</dbReference>
<dbReference type="Gramene" id="Solyc12g038410.2.1">
    <property type="protein sequence ID" value="Solyc12g038410.2.1"/>
    <property type="gene ID" value="Solyc12g038410.2"/>
</dbReference>
<dbReference type="InParanoid" id="A0A3Q7JVC0"/>
<accession>A0A3Q7JVC0</accession>
<dbReference type="Proteomes" id="UP000004994">
    <property type="component" value="Chromosome 12"/>
</dbReference>
<reference evidence="7" key="1">
    <citation type="journal article" date="2012" name="Nature">
        <title>The tomato genome sequence provides insights into fleshy fruit evolution.</title>
        <authorList>
            <consortium name="Tomato Genome Consortium"/>
        </authorList>
    </citation>
    <scope>NUCLEOTIDE SEQUENCE [LARGE SCALE GENOMIC DNA]</scope>
    <source>
        <strain evidence="7">cv. Heinz 1706</strain>
    </source>
</reference>
<dbReference type="EnsemblPlants" id="Solyc12g038410.2.1">
    <property type="protein sequence ID" value="Solyc12g038410.2.1"/>
    <property type="gene ID" value="Solyc12g038410.2"/>
</dbReference>
<dbReference type="STRING" id="4081.A0A3Q7JVC0"/>
<dbReference type="GO" id="GO:0005886">
    <property type="term" value="C:plasma membrane"/>
    <property type="evidence" value="ECO:0000318"/>
    <property type="project" value="GO_Central"/>
</dbReference>
<keyword evidence="5 6" id="KW-0472">Membrane</keyword>
<evidence type="ECO:0000256" key="6">
    <source>
        <dbReference type="SAM" id="Phobius"/>
    </source>
</evidence>
<feature type="transmembrane region" description="Helical" evidence="6">
    <location>
        <begin position="7"/>
        <end position="27"/>
    </location>
</feature>
<dbReference type="InterPro" id="IPR018499">
    <property type="entry name" value="Tetraspanin/Peripherin"/>
</dbReference>
<organism evidence="7">
    <name type="scientific">Solanum lycopersicum</name>
    <name type="common">Tomato</name>
    <name type="synonym">Lycopersicon esculentum</name>
    <dbReference type="NCBI Taxonomy" id="4081"/>
    <lineage>
        <taxon>Eukaryota</taxon>
        <taxon>Viridiplantae</taxon>
        <taxon>Streptophyta</taxon>
        <taxon>Embryophyta</taxon>
        <taxon>Tracheophyta</taxon>
        <taxon>Spermatophyta</taxon>
        <taxon>Magnoliopsida</taxon>
        <taxon>eudicotyledons</taxon>
        <taxon>Gunneridae</taxon>
        <taxon>Pentapetalae</taxon>
        <taxon>asterids</taxon>
        <taxon>lamiids</taxon>
        <taxon>Solanales</taxon>
        <taxon>Solanaceae</taxon>
        <taxon>Solanoideae</taxon>
        <taxon>Solaneae</taxon>
        <taxon>Solanum</taxon>
        <taxon>Solanum subgen. Lycopersicon</taxon>
    </lineage>
</organism>
<sequence length="285" mass="32426">MFRCSNCFITLLNFITLVAAAMLILMSMSFGNNTNQTTCQKVVQQPMMILGVVLLIISLMGIVGAACHVSFLLWIYLFMLFCIITGMIIYSLFNLFFTLSHLENKGHEKSDHEKSDWEDKFQEYSQWMKNVVPDEKEWDKIKSCMIDAKMCKYIPADRTEDYYKTKLLKIQSGCCIPPAYCHFQFQNASTWIVPKGGAVDGDADCKAWSNEPNLMCYNCNACKKSTFDSIKESSAHTSLISLIIFIILSIIYSIGCCALTNNSYRERAYGYNGYRPYGPGPYGYP</sequence>
<keyword evidence="8" id="KW-1185">Reference proteome</keyword>
<evidence type="ECO:0000256" key="1">
    <source>
        <dbReference type="ARBA" id="ARBA00004141"/>
    </source>
</evidence>
<evidence type="ECO:0000256" key="3">
    <source>
        <dbReference type="ARBA" id="ARBA00022692"/>
    </source>
</evidence>
<comment type="similarity">
    <text evidence="2">Belongs to the tetraspanin (TM4SF) family.</text>
</comment>
<feature type="transmembrane region" description="Helical" evidence="6">
    <location>
        <begin position="47"/>
        <end position="66"/>
    </location>
</feature>